<evidence type="ECO:0000313" key="3">
    <source>
        <dbReference type="Proteomes" id="UP000198982"/>
    </source>
</evidence>
<name>A0A1H4M8V7_9PSED</name>
<organism evidence="2 3">
    <name type="scientific">Pseudomonas saponiphila</name>
    <dbReference type="NCBI Taxonomy" id="556534"/>
    <lineage>
        <taxon>Bacteria</taxon>
        <taxon>Pseudomonadati</taxon>
        <taxon>Pseudomonadota</taxon>
        <taxon>Gammaproteobacteria</taxon>
        <taxon>Pseudomonadales</taxon>
        <taxon>Pseudomonadaceae</taxon>
        <taxon>Pseudomonas</taxon>
    </lineage>
</organism>
<evidence type="ECO:0000313" key="2">
    <source>
        <dbReference type="EMBL" id="SEB79237.1"/>
    </source>
</evidence>
<dbReference type="AlphaFoldDB" id="A0A1H4M8V7"/>
<keyword evidence="3" id="KW-1185">Reference proteome</keyword>
<reference evidence="3" key="1">
    <citation type="submission" date="2016-10" db="EMBL/GenBank/DDBJ databases">
        <authorList>
            <person name="Varghese N."/>
            <person name="Submissions S."/>
        </authorList>
    </citation>
    <scope>NUCLEOTIDE SEQUENCE [LARGE SCALE GENOMIC DNA]</scope>
    <source>
        <strain evidence="3">DSM 9751</strain>
    </source>
</reference>
<proteinExistence type="predicted"/>
<feature type="region of interest" description="Disordered" evidence="1">
    <location>
        <begin position="1"/>
        <end position="26"/>
    </location>
</feature>
<dbReference type="EMBL" id="FNTJ01000001">
    <property type="protein sequence ID" value="SEB79237.1"/>
    <property type="molecule type" value="Genomic_DNA"/>
</dbReference>
<dbReference type="Pfam" id="PF09669">
    <property type="entry name" value="Phage_pRha"/>
    <property type="match status" value="1"/>
</dbReference>
<evidence type="ECO:0000256" key="1">
    <source>
        <dbReference type="SAM" id="MobiDB-lite"/>
    </source>
</evidence>
<sequence>MQTQSHSSNTPTNIAPRFSQSENVARTMSSREIADLVSSRHDKVKQSIERLVDRGVIVQPPMGDEQFRDSLGRPRAERVYHVGKRDSFVVVAQLSPEFTAALVDRWQELEGQVSQPRELSRMDLIQLAFEAEQARLQLTIQVEAQASKIHSLENLFKEGMTHTQFCKGLNGVNVMQVGKYLESRNWLYNESKTGLRLRVASYARDKYMTEHQHEVTPHGKEAFISFTPVLLRKGAVRLYDLYLAGELPMKKTWDGLFTHDKALRGAA</sequence>
<gene>
    <name evidence="2" type="ORF">SAMN05216178_2276</name>
</gene>
<dbReference type="Proteomes" id="UP000198982">
    <property type="component" value="Unassembled WGS sequence"/>
</dbReference>
<dbReference type="InterPro" id="IPR014054">
    <property type="entry name" value="Phage_regulatory_Rha"/>
</dbReference>
<protein>
    <submittedName>
        <fullName evidence="2">Phage regulatory protein Rha (Phage_pRha)</fullName>
    </submittedName>
</protein>
<accession>A0A1H4M8V7</accession>